<dbReference type="InterPro" id="IPR036397">
    <property type="entry name" value="RNaseH_sf"/>
</dbReference>
<name>A0AAD4W737_PRUDU</name>
<dbReference type="Proteomes" id="UP001054821">
    <property type="component" value="Chromosome 3"/>
</dbReference>
<accession>A0AAD4W737</accession>
<dbReference type="PANTHER" id="PTHR42648">
    <property type="entry name" value="TRANSPOSASE, PUTATIVE-RELATED"/>
    <property type="match status" value="1"/>
</dbReference>
<gene>
    <name evidence="2" type="ORF">L3X38_017329</name>
</gene>
<feature type="domain" description="GAG-pre-integrase" evidence="1">
    <location>
        <begin position="13"/>
        <end position="63"/>
    </location>
</feature>
<reference evidence="2 3" key="1">
    <citation type="journal article" date="2022" name="G3 (Bethesda)">
        <title>Whole-genome sequence and methylome profiling of the almond [Prunus dulcis (Mill.) D.A. Webb] cultivar 'Nonpareil'.</title>
        <authorList>
            <person name="D'Amico-Willman K.M."/>
            <person name="Ouma W.Z."/>
            <person name="Meulia T."/>
            <person name="Sideli G.M."/>
            <person name="Gradziel T.M."/>
            <person name="Fresnedo-Ramirez J."/>
        </authorList>
    </citation>
    <scope>NUCLEOTIDE SEQUENCE [LARGE SCALE GENOMIC DNA]</scope>
    <source>
        <strain evidence="2">Clone GOH B32 T37-40</strain>
    </source>
</reference>
<dbReference type="InterPro" id="IPR039537">
    <property type="entry name" value="Retrotran_Ty1/copia-like"/>
</dbReference>
<evidence type="ECO:0000259" key="1">
    <source>
        <dbReference type="Pfam" id="PF13976"/>
    </source>
</evidence>
<dbReference type="Pfam" id="PF13976">
    <property type="entry name" value="gag_pre-integrs"/>
    <property type="match status" value="1"/>
</dbReference>
<dbReference type="InterPro" id="IPR025724">
    <property type="entry name" value="GAG-pre-integrase_dom"/>
</dbReference>
<dbReference type="SUPFAM" id="SSF53098">
    <property type="entry name" value="Ribonuclease H-like"/>
    <property type="match status" value="1"/>
</dbReference>
<dbReference type="InterPro" id="IPR012337">
    <property type="entry name" value="RNaseH-like_sf"/>
</dbReference>
<dbReference type="EMBL" id="JAJFAZ020000003">
    <property type="protein sequence ID" value="KAI5338058.1"/>
    <property type="molecule type" value="Genomic_DNA"/>
</dbReference>
<keyword evidence="3" id="KW-1185">Reference proteome</keyword>
<dbReference type="PANTHER" id="PTHR42648:SF28">
    <property type="entry name" value="TRANSPOSON-ENCODED PROTEIN WITH RIBONUCLEASE H-LIKE AND RETROVIRUS ZINC FINGER-LIKE DOMAINS"/>
    <property type="match status" value="1"/>
</dbReference>
<sequence length="181" mass="20493">MTHAKVSNGYVNALAEDSIELWHKRLGHMSEKGLQILAKREALTGMKKGMPLKSCTHCLAGKQHRASFQHGHAQRKPNVLDVVYSDVCGPMTTSTLGGARYFVTFIDDHSRKVWAYAFRTKDQVMKFSSNFMLALNERLIEASNVFARITEENIWGRLETTVEVTESGMKDLFRRLLSIMA</sequence>
<organism evidence="2 3">
    <name type="scientific">Prunus dulcis</name>
    <name type="common">Almond</name>
    <name type="synonym">Amygdalus dulcis</name>
    <dbReference type="NCBI Taxonomy" id="3755"/>
    <lineage>
        <taxon>Eukaryota</taxon>
        <taxon>Viridiplantae</taxon>
        <taxon>Streptophyta</taxon>
        <taxon>Embryophyta</taxon>
        <taxon>Tracheophyta</taxon>
        <taxon>Spermatophyta</taxon>
        <taxon>Magnoliopsida</taxon>
        <taxon>eudicotyledons</taxon>
        <taxon>Gunneridae</taxon>
        <taxon>Pentapetalae</taxon>
        <taxon>rosids</taxon>
        <taxon>fabids</taxon>
        <taxon>Rosales</taxon>
        <taxon>Rosaceae</taxon>
        <taxon>Amygdaloideae</taxon>
        <taxon>Amygdaleae</taxon>
        <taxon>Prunus</taxon>
    </lineage>
</organism>
<evidence type="ECO:0000313" key="3">
    <source>
        <dbReference type="Proteomes" id="UP001054821"/>
    </source>
</evidence>
<comment type="caution">
    <text evidence="2">The sequence shown here is derived from an EMBL/GenBank/DDBJ whole genome shotgun (WGS) entry which is preliminary data.</text>
</comment>
<proteinExistence type="predicted"/>
<dbReference type="GO" id="GO:0003676">
    <property type="term" value="F:nucleic acid binding"/>
    <property type="evidence" value="ECO:0007669"/>
    <property type="project" value="InterPro"/>
</dbReference>
<dbReference type="Gene3D" id="3.30.420.10">
    <property type="entry name" value="Ribonuclease H-like superfamily/Ribonuclease H"/>
    <property type="match status" value="1"/>
</dbReference>
<dbReference type="AlphaFoldDB" id="A0AAD4W737"/>
<protein>
    <recommendedName>
        <fullName evidence="1">GAG-pre-integrase domain-containing protein</fullName>
    </recommendedName>
</protein>
<evidence type="ECO:0000313" key="2">
    <source>
        <dbReference type="EMBL" id="KAI5338058.1"/>
    </source>
</evidence>